<dbReference type="AlphaFoldDB" id="A0A433QJX2"/>
<dbReference type="Proteomes" id="UP000274822">
    <property type="component" value="Unassembled WGS sequence"/>
</dbReference>
<comment type="caution">
    <text evidence="1">The sequence shown here is derived from an EMBL/GenBank/DDBJ whole genome shotgun (WGS) entry which is preliminary data.</text>
</comment>
<proteinExistence type="predicted"/>
<evidence type="ECO:0000313" key="2">
    <source>
        <dbReference type="Proteomes" id="UP000274822"/>
    </source>
</evidence>
<dbReference type="EMBL" id="RBNJ01004337">
    <property type="protein sequence ID" value="RUS30054.1"/>
    <property type="molecule type" value="Genomic_DNA"/>
</dbReference>
<accession>A0A433QJX2</accession>
<keyword evidence="2" id="KW-1185">Reference proteome</keyword>
<protein>
    <submittedName>
        <fullName evidence="1">Uncharacterized protein</fullName>
    </submittedName>
</protein>
<reference evidence="1 2" key="1">
    <citation type="journal article" date="2018" name="New Phytol.">
        <title>Phylogenomics of Endogonaceae and evolution of mycorrhizas within Mucoromycota.</title>
        <authorList>
            <person name="Chang Y."/>
            <person name="Desiro A."/>
            <person name="Na H."/>
            <person name="Sandor L."/>
            <person name="Lipzen A."/>
            <person name="Clum A."/>
            <person name="Barry K."/>
            <person name="Grigoriev I.V."/>
            <person name="Martin F.M."/>
            <person name="Stajich J.E."/>
            <person name="Smith M.E."/>
            <person name="Bonito G."/>
            <person name="Spatafora J.W."/>
        </authorList>
    </citation>
    <scope>NUCLEOTIDE SEQUENCE [LARGE SCALE GENOMIC DNA]</scope>
    <source>
        <strain evidence="1 2">AD002</strain>
    </source>
</reference>
<name>A0A433QJX2_9FUNG</name>
<gene>
    <name evidence="1" type="ORF">BC938DRAFT_479900</name>
</gene>
<sequence length="250" mass="28080">MLRNVNPNNPTLVDKENTLVFQKTPAAVKGKEALYSNLKTPYQTTPLASKINPLPKTGLTAKDAKLASTTTTTIKDDGAPRTALRNITNQTPHKTFRRSGGEGKKSTKRFVLQVADGGTSSKLKHGGEEPGVRKAVKQRSRTEVAEIEAEIEYMPPKQEEYPWDAGFDLTIDFSPFKRVVNSDAYEWAHTFDLPEPELPEFEPVNLRLRENKDEEDWKVLDELPELESIVDDGEGKDMFALPFEEFVFAV</sequence>
<organism evidence="1 2">
    <name type="scientific">Jimgerdemannia flammicorona</name>
    <dbReference type="NCBI Taxonomy" id="994334"/>
    <lineage>
        <taxon>Eukaryota</taxon>
        <taxon>Fungi</taxon>
        <taxon>Fungi incertae sedis</taxon>
        <taxon>Mucoromycota</taxon>
        <taxon>Mucoromycotina</taxon>
        <taxon>Endogonomycetes</taxon>
        <taxon>Endogonales</taxon>
        <taxon>Endogonaceae</taxon>
        <taxon>Jimgerdemannia</taxon>
    </lineage>
</organism>
<evidence type="ECO:0000313" key="1">
    <source>
        <dbReference type="EMBL" id="RUS30054.1"/>
    </source>
</evidence>